<comment type="caution">
    <text evidence="1">The sequence shown here is derived from an EMBL/GenBank/DDBJ whole genome shotgun (WGS) entry which is preliminary data.</text>
</comment>
<evidence type="ECO:0000313" key="2">
    <source>
        <dbReference type="Proteomes" id="UP001589693"/>
    </source>
</evidence>
<proteinExistence type="predicted"/>
<reference evidence="1 2" key="1">
    <citation type="submission" date="2024-09" db="EMBL/GenBank/DDBJ databases">
        <authorList>
            <person name="Sun Q."/>
            <person name="Mori K."/>
        </authorList>
    </citation>
    <scope>NUCLEOTIDE SEQUENCE [LARGE SCALE GENOMIC DNA]</scope>
    <source>
        <strain evidence="1 2">TBRC 7907</strain>
    </source>
</reference>
<organism evidence="1 2">
    <name type="scientific">Allokutzneria oryzae</name>
    <dbReference type="NCBI Taxonomy" id="1378989"/>
    <lineage>
        <taxon>Bacteria</taxon>
        <taxon>Bacillati</taxon>
        <taxon>Actinomycetota</taxon>
        <taxon>Actinomycetes</taxon>
        <taxon>Pseudonocardiales</taxon>
        <taxon>Pseudonocardiaceae</taxon>
        <taxon>Allokutzneria</taxon>
    </lineage>
</organism>
<dbReference type="EMBL" id="JBHLZU010000020">
    <property type="protein sequence ID" value="MFB9907271.1"/>
    <property type="molecule type" value="Genomic_DNA"/>
</dbReference>
<keyword evidence="2" id="KW-1185">Reference proteome</keyword>
<name>A0ABV6A294_9PSEU</name>
<sequence>MIVTDGDIKRPSERGVDWSAQCTDAYGQSSDFGVIRTPDGIVLVAPPGGSGLFDFGELCELISRLTQDAGGMLPTAPKTSEDDFQ</sequence>
<dbReference type="Proteomes" id="UP001589693">
    <property type="component" value="Unassembled WGS sequence"/>
</dbReference>
<evidence type="ECO:0000313" key="1">
    <source>
        <dbReference type="EMBL" id="MFB9907271.1"/>
    </source>
</evidence>
<protein>
    <submittedName>
        <fullName evidence="1">Uncharacterized protein</fullName>
    </submittedName>
</protein>
<gene>
    <name evidence="1" type="ORF">ACFFQA_25330</name>
</gene>
<dbReference type="RefSeq" id="WP_377857091.1">
    <property type="nucleotide sequence ID" value="NZ_JBHLZU010000020.1"/>
</dbReference>
<accession>A0ABV6A294</accession>